<evidence type="ECO:0000256" key="1">
    <source>
        <dbReference type="SAM" id="MobiDB-lite"/>
    </source>
</evidence>
<sequence>MPSTDFPRRRLLAAGGCLSAVLAGCAGLGESETTAEHTAADGGTAMPSDEYDALTLRSDDDEYFVVTGEDSPNERDDDRSRSSRYDVAFVVTDDEAADVRIDSDDADAARSFLEATDFETESVVIEQRPIDDCYRRHLLSVQARPDEFRTQYCRSLKSPTTPCEADLTVMEAIFVRVQQAYDDSPSSRASGESASCPDSVFETDDTSGGTDDSDGETGHDANRTDEEADG</sequence>
<reference evidence="2 3" key="1">
    <citation type="journal article" date="2019" name="Int. J. Syst. Evol. Microbiol.">
        <title>The Global Catalogue of Microorganisms (GCM) 10K type strain sequencing project: providing services to taxonomists for standard genome sequencing and annotation.</title>
        <authorList>
            <consortium name="The Broad Institute Genomics Platform"/>
            <consortium name="The Broad Institute Genome Sequencing Center for Infectious Disease"/>
            <person name="Wu L."/>
            <person name="Ma J."/>
        </authorList>
    </citation>
    <scope>NUCLEOTIDE SEQUENCE [LARGE SCALE GENOMIC DNA]</scope>
    <source>
        <strain evidence="2 3">WLHS5</strain>
    </source>
</reference>
<feature type="region of interest" description="Disordered" evidence="1">
    <location>
        <begin position="62"/>
        <end position="83"/>
    </location>
</feature>
<name>A0ABD5PME6_9EURY</name>
<comment type="caution">
    <text evidence="2">The sequence shown here is derived from an EMBL/GenBank/DDBJ whole genome shotgun (WGS) entry which is preliminary data.</text>
</comment>
<evidence type="ECO:0000313" key="2">
    <source>
        <dbReference type="EMBL" id="MFC4541661.1"/>
    </source>
</evidence>
<proteinExistence type="predicted"/>
<organism evidence="2 3">
    <name type="scientific">Halosolutus amylolyticus</name>
    <dbReference type="NCBI Taxonomy" id="2932267"/>
    <lineage>
        <taxon>Archaea</taxon>
        <taxon>Methanobacteriati</taxon>
        <taxon>Methanobacteriota</taxon>
        <taxon>Stenosarchaea group</taxon>
        <taxon>Halobacteria</taxon>
        <taxon>Halobacteriales</taxon>
        <taxon>Natrialbaceae</taxon>
        <taxon>Halosolutus</taxon>
    </lineage>
</organism>
<gene>
    <name evidence="2" type="ORF">ACFO5R_06950</name>
</gene>
<evidence type="ECO:0000313" key="3">
    <source>
        <dbReference type="Proteomes" id="UP001595898"/>
    </source>
</evidence>
<feature type="compositionally biased region" description="Basic and acidic residues" evidence="1">
    <location>
        <begin position="216"/>
        <end position="230"/>
    </location>
</feature>
<keyword evidence="3" id="KW-1185">Reference proteome</keyword>
<feature type="compositionally biased region" description="Low complexity" evidence="1">
    <location>
        <begin position="184"/>
        <end position="195"/>
    </location>
</feature>
<feature type="compositionally biased region" description="Basic and acidic residues" evidence="1">
    <location>
        <begin position="72"/>
        <end position="83"/>
    </location>
</feature>
<accession>A0ABD5PME6</accession>
<dbReference type="AlphaFoldDB" id="A0ABD5PME6"/>
<dbReference type="RefSeq" id="WP_250142275.1">
    <property type="nucleotide sequence ID" value="NZ_JALIQP010000006.1"/>
</dbReference>
<dbReference type="Proteomes" id="UP001595898">
    <property type="component" value="Unassembled WGS sequence"/>
</dbReference>
<feature type="compositionally biased region" description="Acidic residues" evidence="1">
    <location>
        <begin position="201"/>
        <end position="215"/>
    </location>
</feature>
<protein>
    <submittedName>
        <fullName evidence="2">Uncharacterized protein</fullName>
    </submittedName>
</protein>
<feature type="region of interest" description="Disordered" evidence="1">
    <location>
        <begin position="182"/>
        <end position="230"/>
    </location>
</feature>
<dbReference type="EMBL" id="JBHSFA010000002">
    <property type="protein sequence ID" value="MFC4541661.1"/>
    <property type="molecule type" value="Genomic_DNA"/>
</dbReference>